<dbReference type="EMBL" id="CAHR02000057">
    <property type="protein sequence ID" value="CCG81750.1"/>
    <property type="molecule type" value="Genomic_DNA"/>
</dbReference>
<reference evidence="3 4" key="1">
    <citation type="journal article" date="2013" name="MBio">
        <title>Genome sequencing of the plant pathogen Taphrina deformans, the causal agent of peach leaf curl.</title>
        <authorList>
            <person name="Cisse O.H."/>
            <person name="Almeida J.M.G.C.F."/>
            <person name="Fonseca A."/>
            <person name="Kumar A.A."/>
            <person name="Salojaervi J."/>
            <person name="Overmyer K."/>
            <person name="Hauser P.M."/>
            <person name="Pagni M."/>
        </authorList>
    </citation>
    <scope>NUCLEOTIDE SEQUENCE [LARGE SCALE GENOMIC DNA]</scope>
    <source>
        <strain evidence="4">PYCC 5710 / ATCC 11124 / CBS 356.35 / IMI 108563 / JCM 9778 / NBRC 8474</strain>
    </source>
</reference>
<dbReference type="AlphaFoldDB" id="R4X8P1"/>
<feature type="domain" description="Cytidyltransferase-like" evidence="2">
    <location>
        <begin position="232"/>
        <end position="378"/>
    </location>
</feature>
<evidence type="ECO:0000259" key="2">
    <source>
        <dbReference type="Pfam" id="PF01467"/>
    </source>
</evidence>
<dbReference type="STRING" id="1097556.R4X8P1"/>
<feature type="region of interest" description="Disordered" evidence="1">
    <location>
        <begin position="1"/>
        <end position="41"/>
    </location>
</feature>
<dbReference type="GO" id="GO:0004140">
    <property type="term" value="F:dephospho-CoA kinase activity"/>
    <property type="evidence" value="ECO:0007669"/>
    <property type="project" value="TreeGrafter"/>
</dbReference>
<dbReference type="InterPro" id="IPR014729">
    <property type="entry name" value="Rossmann-like_a/b/a_fold"/>
</dbReference>
<dbReference type="GO" id="GO:0015937">
    <property type="term" value="P:coenzyme A biosynthetic process"/>
    <property type="evidence" value="ECO:0007669"/>
    <property type="project" value="TreeGrafter"/>
</dbReference>
<proteinExistence type="predicted"/>
<protein>
    <submittedName>
        <fullName evidence="3">Uncharacterized protein C1F12.08</fullName>
    </submittedName>
</protein>
<dbReference type="SUPFAM" id="SSF52374">
    <property type="entry name" value="Nucleotidylyl transferase"/>
    <property type="match status" value="1"/>
</dbReference>
<gene>
    <name evidence="3" type="ORF">TAPDE_001593</name>
</gene>
<organism evidence="3 4">
    <name type="scientific">Taphrina deformans (strain PYCC 5710 / ATCC 11124 / CBS 356.35 / IMI 108563 / JCM 9778 / NBRC 8474)</name>
    <name type="common">Peach leaf curl fungus</name>
    <name type="synonym">Lalaria deformans</name>
    <dbReference type="NCBI Taxonomy" id="1097556"/>
    <lineage>
        <taxon>Eukaryota</taxon>
        <taxon>Fungi</taxon>
        <taxon>Dikarya</taxon>
        <taxon>Ascomycota</taxon>
        <taxon>Taphrinomycotina</taxon>
        <taxon>Taphrinomycetes</taxon>
        <taxon>Taphrinales</taxon>
        <taxon>Taphrinaceae</taxon>
        <taxon>Taphrina</taxon>
    </lineage>
</organism>
<dbReference type="InterPro" id="IPR004821">
    <property type="entry name" value="Cyt_trans-like"/>
</dbReference>
<dbReference type="Proteomes" id="UP000013776">
    <property type="component" value="Unassembled WGS sequence"/>
</dbReference>
<dbReference type="OrthoDB" id="330671at2759"/>
<sequence length="383" mass="42220">MSSKSKHSDAPIIADTLSNVDDSTATTSPDRTLEADRSESTGFDLTNTGITSVVEERTAKALDPRVKRSLVLATLRQPVFSITNFSSLLKDVIRFSADRSITTLDILLFTTDEVSHVWAGFSSDAFLQVQKTISELYIETARISRELKSNLETTIIFADWSGYDLAKEDLDWAVVGVNTIDRALADNFLNVHQGHYKDRINPVVIESSATITRESTTTSLDNPPRIYNVVAVGGTFDHLHAGHKILLTMTAWLAQGKVVCGITGDALLVNKKHKEVMENIVVRTQHVDEFYHRLKRGITYELVPIEDVAGPTGTDPTIQALIASRETEAGSAQIREIRQNKNLPPLDILFIDVIGPEGEVHGAQMAELKLSSTAIRQRLASKI</sequence>
<comment type="caution">
    <text evidence="3">The sequence shown here is derived from an EMBL/GenBank/DDBJ whole genome shotgun (WGS) entry which is preliminary data.</text>
</comment>
<dbReference type="PANTHER" id="PTHR10695:SF46">
    <property type="entry name" value="BIFUNCTIONAL COENZYME A SYNTHASE-RELATED"/>
    <property type="match status" value="1"/>
</dbReference>
<accession>R4X8P1</accession>
<keyword evidence="4" id="KW-1185">Reference proteome</keyword>
<dbReference type="eggNOG" id="KOG3351">
    <property type="taxonomic scope" value="Eukaryota"/>
</dbReference>
<evidence type="ECO:0000313" key="4">
    <source>
        <dbReference type="Proteomes" id="UP000013776"/>
    </source>
</evidence>
<feature type="compositionally biased region" description="Polar residues" evidence="1">
    <location>
        <begin position="16"/>
        <end position="30"/>
    </location>
</feature>
<evidence type="ECO:0000256" key="1">
    <source>
        <dbReference type="SAM" id="MobiDB-lite"/>
    </source>
</evidence>
<dbReference type="PANTHER" id="PTHR10695">
    <property type="entry name" value="DEPHOSPHO-COA KINASE-RELATED"/>
    <property type="match status" value="1"/>
</dbReference>
<evidence type="ECO:0000313" key="3">
    <source>
        <dbReference type="EMBL" id="CCG81750.1"/>
    </source>
</evidence>
<dbReference type="Gene3D" id="3.40.50.620">
    <property type="entry name" value="HUPs"/>
    <property type="match status" value="1"/>
</dbReference>
<dbReference type="Pfam" id="PF01467">
    <property type="entry name" value="CTP_transf_like"/>
    <property type="match status" value="1"/>
</dbReference>
<name>R4X8P1_TAPDE</name>